<accession>A0AAV8S437</accession>
<evidence type="ECO:0008006" key="18">
    <source>
        <dbReference type="Google" id="ProtNLM"/>
    </source>
</evidence>
<keyword evidence="17" id="KW-1185">Reference proteome</keyword>
<feature type="transmembrane region" description="Helical" evidence="13">
    <location>
        <begin position="59"/>
        <end position="79"/>
    </location>
</feature>
<keyword evidence="5" id="KW-0874">Quinone</keyword>
<evidence type="ECO:0000256" key="13">
    <source>
        <dbReference type="SAM" id="Phobius"/>
    </source>
</evidence>
<evidence type="ECO:0000256" key="5">
    <source>
        <dbReference type="ARBA" id="ARBA00022719"/>
    </source>
</evidence>
<evidence type="ECO:0000256" key="10">
    <source>
        <dbReference type="ARBA" id="ARBA00023027"/>
    </source>
</evidence>
<evidence type="ECO:0000256" key="1">
    <source>
        <dbReference type="ARBA" id="ARBA00004141"/>
    </source>
</evidence>
<dbReference type="Pfam" id="PF00361">
    <property type="entry name" value="Proton_antipo_M"/>
    <property type="match status" value="1"/>
</dbReference>
<evidence type="ECO:0000256" key="9">
    <source>
        <dbReference type="ARBA" id="ARBA00022989"/>
    </source>
</evidence>
<dbReference type="InterPro" id="IPR045693">
    <property type="entry name" value="Ndh2_N"/>
</dbReference>
<keyword evidence="3" id="KW-0150">Chloroplast</keyword>
<dbReference type="EMBL" id="JAIWQS010000261">
    <property type="protein sequence ID" value="KAJ8746946.1"/>
    <property type="molecule type" value="Genomic_DNA"/>
</dbReference>
<evidence type="ECO:0000313" key="16">
    <source>
        <dbReference type="EMBL" id="KAJ8746946.1"/>
    </source>
</evidence>
<keyword evidence="10" id="KW-0520">NAD</keyword>
<feature type="domain" description="NADH:quinone oxidoreductase/Mrp antiporter transmembrane" evidence="14">
    <location>
        <begin position="146"/>
        <end position="439"/>
    </location>
</feature>
<evidence type="ECO:0000256" key="6">
    <source>
        <dbReference type="ARBA" id="ARBA00022857"/>
    </source>
</evidence>
<reference evidence="16 17" key="1">
    <citation type="submission" date="2021-09" db="EMBL/GenBank/DDBJ databases">
        <title>Genomic insights and catalytic innovation underlie evolution of tropane alkaloids biosynthesis.</title>
        <authorList>
            <person name="Wang Y.-J."/>
            <person name="Tian T."/>
            <person name="Huang J.-P."/>
            <person name="Huang S.-X."/>
        </authorList>
    </citation>
    <scope>NUCLEOTIDE SEQUENCE [LARGE SCALE GENOMIC DNA]</scope>
    <source>
        <strain evidence="16">KIB-2018</strain>
        <tissue evidence="16">Leaf</tissue>
    </source>
</reference>
<dbReference type="Proteomes" id="UP001159364">
    <property type="component" value="Unassembled WGS sequence"/>
</dbReference>
<evidence type="ECO:0000256" key="11">
    <source>
        <dbReference type="ARBA" id="ARBA00023078"/>
    </source>
</evidence>
<keyword evidence="9 13" id="KW-1133">Transmembrane helix</keyword>
<feature type="transmembrane region" description="Helical" evidence="13">
    <location>
        <begin position="345"/>
        <end position="369"/>
    </location>
</feature>
<keyword evidence="2" id="KW-0813">Transport</keyword>
<keyword evidence="11" id="KW-0793">Thylakoid</keyword>
<dbReference type="PANTHER" id="PTHR22773">
    <property type="entry name" value="NADH DEHYDROGENASE"/>
    <property type="match status" value="1"/>
</dbReference>
<dbReference type="AlphaFoldDB" id="A0AAV8S437"/>
<dbReference type="GO" id="GO:0042773">
    <property type="term" value="P:ATP synthesis coupled electron transport"/>
    <property type="evidence" value="ECO:0007669"/>
    <property type="project" value="InterPro"/>
</dbReference>
<feature type="transmembrane region" description="Helical" evidence="13">
    <location>
        <begin position="131"/>
        <end position="155"/>
    </location>
</feature>
<dbReference type="GO" id="GO:0009536">
    <property type="term" value="C:plastid"/>
    <property type="evidence" value="ECO:0007669"/>
    <property type="project" value="UniProtKB-ARBA"/>
</dbReference>
<dbReference type="GO" id="GO:0008137">
    <property type="term" value="F:NADH dehydrogenase (ubiquinone) activity"/>
    <property type="evidence" value="ECO:0007669"/>
    <property type="project" value="InterPro"/>
</dbReference>
<evidence type="ECO:0000259" key="14">
    <source>
        <dbReference type="Pfam" id="PF00361"/>
    </source>
</evidence>
<dbReference type="InterPro" id="IPR001750">
    <property type="entry name" value="ND/Mrp_TM"/>
</dbReference>
<feature type="transmembrane region" description="Helical" evidence="13">
    <location>
        <begin position="390"/>
        <end position="412"/>
    </location>
</feature>
<dbReference type="GO" id="GO:0016020">
    <property type="term" value="C:membrane"/>
    <property type="evidence" value="ECO:0007669"/>
    <property type="project" value="UniProtKB-SubCell"/>
</dbReference>
<keyword evidence="16" id="KW-0496">Mitochondrion</keyword>
<proteinExistence type="inferred from homology"/>
<feature type="transmembrane region" description="Helical" evidence="13">
    <location>
        <begin position="22"/>
        <end position="47"/>
    </location>
</feature>
<dbReference type="Pfam" id="PF19530">
    <property type="entry name" value="Ndh2_N"/>
    <property type="match status" value="1"/>
</dbReference>
<evidence type="ECO:0000256" key="7">
    <source>
        <dbReference type="ARBA" id="ARBA00022957"/>
    </source>
</evidence>
<gene>
    <name evidence="16" type="ORF">K2173_007714</name>
</gene>
<evidence type="ECO:0000259" key="15">
    <source>
        <dbReference type="Pfam" id="PF19530"/>
    </source>
</evidence>
<evidence type="ECO:0000256" key="3">
    <source>
        <dbReference type="ARBA" id="ARBA00022528"/>
    </source>
</evidence>
<evidence type="ECO:0000256" key="8">
    <source>
        <dbReference type="ARBA" id="ARBA00022967"/>
    </source>
</evidence>
<dbReference type="InterPro" id="IPR010096">
    <property type="entry name" value="NADH-Q_OxRdtase_suN/2"/>
</dbReference>
<feature type="transmembrane region" description="Helical" evidence="13">
    <location>
        <begin position="424"/>
        <end position="445"/>
    </location>
</feature>
<name>A0AAV8S437_9ROSI</name>
<keyword evidence="7" id="KW-0618">Plastoquinone</keyword>
<keyword evidence="3" id="KW-0934">Plastid</keyword>
<evidence type="ECO:0000256" key="4">
    <source>
        <dbReference type="ARBA" id="ARBA00022692"/>
    </source>
</evidence>
<dbReference type="NCBIfam" id="TIGR01770">
    <property type="entry name" value="NDH_I_N"/>
    <property type="match status" value="1"/>
</dbReference>
<geneLocation type="mitochondrion" evidence="16"/>
<dbReference type="HAMAP" id="MF_00445">
    <property type="entry name" value="NDH1_NuoN_1"/>
    <property type="match status" value="1"/>
</dbReference>
<evidence type="ECO:0000313" key="17">
    <source>
        <dbReference type="Proteomes" id="UP001159364"/>
    </source>
</evidence>
<feature type="transmembrane region" description="Helical" evidence="13">
    <location>
        <begin position="320"/>
        <end position="339"/>
    </location>
</feature>
<comment type="subcellular location">
    <subcellularLocation>
        <location evidence="1">Membrane</location>
        <topology evidence="1">Multi-pass membrane protein</topology>
    </subcellularLocation>
</comment>
<feature type="transmembrane region" description="Helical" evidence="13">
    <location>
        <begin position="183"/>
        <end position="202"/>
    </location>
</feature>
<feature type="transmembrane region" description="Helical" evidence="13">
    <location>
        <begin position="292"/>
        <end position="313"/>
    </location>
</feature>
<feature type="domain" description="NAD(P)H-quinone oxidoreductase subunit 2 N-terminal" evidence="15">
    <location>
        <begin position="18"/>
        <end position="117"/>
    </location>
</feature>
<feature type="transmembrane region" description="Helical" evidence="13">
    <location>
        <begin position="214"/>
        <end position="235"/>
    </location>
</feature>
<organism evidence="16 17">
    <name type="scientific">Erythroxylum novogranatense</name>
    <dbReference type="NCBI Taxonomy" id="1862640"/>
    <lineage>
        <taxon>Eukaryota</taxon>
        <taxon>Viridiplantae</taxon>
        <taxon>Streptophyta</taxon>
        <taxon>Embryophyta</taxon>
        <taxon>Tracheophyta</taxon>
        <taxon>Spermatophyta</taxon>
        <taxon>Magnoliopsida</taxon>
        <taxon>eudicotyledons</taxon>
        <taxon>Gunneridae</taxon>
        <taxon>Pentapetalae</taxon>
        <taxon>rosids</taxon>
        <taxon>fabids</taxon>
        <taxon>Malpighiales</taxon>
        <taxon>Erythroxylaceae</taxon>
        <taxon>Erythroxylum</taxon>
    </lineage>
</organism>
<evidence type="ECO:0000256" key="2">
    <source>
        <dbReference type="ARBA" id="ARBA00022448"/>
    </source>
</evidence>
<comment type="caution">
    <text evidence="16">The sequence shown here is derived from an EMBL/GenBank/DDBJ whole genome shotgun (WGS) entry which is preliminary data.</text>
</comment>
<keyword evidence="4 13" id="KW-0812">Transmembrane</keyword>
<keyword evidence="12 13" id="KW-0472">Membrane</keyword>
<evidence type="ECO:0000256" key="12">
    <source>
        <dbReference type="ARBA" id="ARBA00023136"/>
    </source>
</evidence>
<feature type="transmembrane region" description="Helical" evidence="13">
    <location>
        <begin position="99"/>
        <end position="119"/>
    </location>
</feature>
<sequence length="507" mass="56303">MIWHVQNENFILDSTRIFMKAFHLLLFDGSLIFPECILIFGLILLLMIDSTSDQKDIPWLYFISSTSLVMSITALLFRWREEPMISFSGNFQTNNFNEIFQFLILLCSTLCIPLSVEYIECTEMAITEFLLFVLTATLGGMFLCGANDLITIFVAPECFSLCSYLLSGYTKKDVRSNEATMKYLLMGGASSSILVHGFSWLYGSSGGEIELQEIVNGISIALIFITVGIGFKLSLAPSHQWTPDVYEGVNPLFDSDSPTPVVAFLSVTSKVAASASATRIFDIPFYFSLNEWHLLLEILAILSMIVGNLIAITQTSMKRMLAYSSIGQIGYVIIGIIVGDSNGGYASMITYMLFYISMNLGTFACIVLFGLRTGTDNIRDYAGLYTKDPFLALSLALCLLSLGGLPPLAGFFGKLHLFWCGWQAGLYFLVSIGLLTSVVSIYYYLKIIKLLMTGRNQEITPHVRNYRRSPLRSNNSIELSMIVCVIASTIPGISMNPIIEIAQDTLF</sequence>
<feature type="transmembrane region" description="Helical" evidence="13">
    <location>
        <begin position="477"/>
        <end position="499"/>
    </location>
</feature>
<keyword evidence="8" id="KW-1278">Translocase</keyword>
<keyword evidence="6" id="KW-0521">NADP</keyword>
<protein>
    <recommendedName>
        <fullName evidence="18">NADH-plastoquinone oxidoreductase subunit 2</fullName>
    </recommendedName>
</protein>
<dbReference type="GO" id="GO:0048038">
    <property type="term" value="F:quinone binding"/>
    <property type="evidence" value="ECO:0007669"/>
    <property type="project" value="UniProtKB-KW"/>
</dbReference>